<dbReference type="AlphaFoldDB" id="C8VZD3"/>
<evidence type="ECO:0000313" key="2">
    <source>
        <dbReference type="Proteomes" id="UP000002217"/>
    </source>
</evidence>
<dbReference type="HOGENOM" id="CLU_2522109_0_0_9"/>
<dbReference type="STRING" id="485916.Dtox_4211"/>
<keyword evidence="2" id="KW-1185">Reference proteome</keyword>
<gene>
    <name evidence="1" type="ordered locus">Dtox_4211</name>
</gene>
<sequence>MDQLFFNKIYKEVSIDIKLNVVDFMRTHFMGITKKYQSYPELVPRSQVMDDHEDLFLNIIDKIIGESIRASIIIVEKYHEEFHS</sequence>
<dbReference type="EMBL" id="CP001720">
    <property type="protein sequence ID" value="ACV64878.1"/>
    <property type="molecule type" value="Genomic_DNA"/>
</dbReference>
<accession>C8VZD3</accession>
<dbReference type="KEGG" id="dae:Dtox_4211"/>
<reference evidence="1 2" key="1">
    <citation type="journal article" date="2009" name="Stand. Genomic Sci.">
        <title>Complete genome sequence of Desulfotomaculum acetoxidans type strain (5575).</title>
        <authorList>
            <person name="Spring S."/>
            <person name="Lapidus A."/>
            <person name="Schroder M."/>
            <person name="Gleim D."/>
            <person name="Sims D."/>
            <person name="Meincke L."/>
            <person name="Glavina Del Rio T."/>
            <person name="Tice H."/>
            <person name="Copeland A."/>
            <person name="Cheng J.F."/>
            <person name="Lucas S."/>
            <person name="Chen F."/>
            <person name="Nolan M."/>
            <person name="Bruce D."/>
            <person name="Goodwin L."/>
            <person name="Pitluck S."/>
            <person name="Ivanova N."/>
            <person name="Mavromatis K."/>
            <person name="Mikhailova N."/>
            <person name="Pati A."/>
            <person name="Chen A."/>
            <person name="Palaniappan K."/>
            <person name="Land M."/>
            <person name="Hauser L."/>
            <person name="Chang Y.J."/>
            <person name="Jeffries C.D."/>
            <person name="Chain P."/>
            <person name="Saunders E."/>
            <person name="Brettin T."/>
            <person name="Detter J.C."/>
            <person name="Goker M."/>
            <person name="Bristow J."/>
            <person name="Eisen J.A."/>
            <person name="Markowitz V."/>
            <person name="Hugenholtz P."/>
            <person name="Kyrpides N.C."/>
            <person name="Klenk H.P."/>
            <person name="Han C."/>
        </authorList>
    </citation>
    <scope>NUCLEOTIDE SEQUENCE [LARGE SCALE GENOMIC DNA]</scope>
    <source>
        <strain evidence="2">ATCC 49208 / DSM 771 / VKM B-1644</strain>
    </source>
</reference>
<evidence type="ECO:0000313" key="1">
    <source>
        <dbReference type="EMBL" id="ACV64878.1"/>
    </source>
</evidence>
<dbReference type="Proteomes" id="UP000002217">
    <property type="component" value="Chromosome"/>
</dbReference>
<dbReference type="RefSeq" id="WP_015759548.1">
    <property type="nucleotide sequence ID" value="NC_013216.1"/>
</dbReference>
<proteinExistence type="predicted"/>
<organism evidence="1 2">
    <name type="scientific">Desulfofarcimen acetoxidans (strain ATCC 49208 / DSM 771 / KCTC 5769 / VKM B-1644 / 5575)</name>
    <name type="common">Desulfotomaculum acetoxidans</name>
    <dbReference type="NCBI Taxonomy" id="485916"/>
    <lineage>
        <taxon>Bacteria</taxon>
        <taxon>Bacillati</taxon>
        <taxon>Bacillota</taxon>
        <taxon>Clostridia</taxon>
        <taxon>Eubacteriales</taxon>
        <taxon>Peptococcaceae</taxon>
        <taxon>Desulfofarcimen</taxon>
    </lineage>
</organism>
<name>C8VZD3_DESAS</name>
<protein>
    <submittedName>
        <fullName evidence="1">Uncharacterized protein</fullName>
    </submittedName>
</protein>